<proteinExistence type="predicted"/>
<protein>
    <submittedName>
        <fullName evidence="1">Uncharacterized protein</fullName>
    </submittedName>
</protein>
<accession>A0A7S4CJC2</accession>
<dbReference type="AlphaFoldDB" id="A0A7S4CJC2"/>
<dbReference type="EMBL" id="HBJA01030004">
    <property type="protein sequence ID" value="CAE0798728.1"/>
    <property type="molecule type" value="Transcribed_RNA"/>
</dbReference>
<reference evidence="1" key="1">
    <citation type="submission" date="2021-01" db="EMBL/GenBank/DDBJ databases">
        <authorList>
            <person name="Corre E."/>
            <person name="Pelletier E."/>
            <person name="Niang G."/>
            <person name="Scheremetjew M."/>
            <person name="Finn R."/>
            <person name="Kale V."/>
            <person name="Holt S."/>
            <person name="Cochrane G."/>
            <person name="Meng A."/>
            <person name="Brown T."/>
            <person name="Cohen L."/>
        </authorList>
    </citation>
    <scope>NUCLEOTIDE SEQUENCE</scope>
    <source>
        <strain evidence="1">CCMP1594</strain>
    </source>
</reference>
<organism evidence="1">
    <name type="scientific">Eutreptiella gymnastica</name>
    <dbReference type="NCBI Taxonomy" id="73025"/>
    <lineage>
        <taxon>Eukaryota</taxon>
        <taxon>Discoba</taxon>
        <taxon>Euglenozoa</taxon>
        <taxon>Euglenida</taxon>
        <taxon>Spirocuta</taxon>
        <taxon>Euglenophyceae</taxon>
        <taxon>Eutreptiales</taxon>
        <taxon>Eutreptiaceae</taxon>
        <taxon>Eutreptiella</taxon>
    </lineage>
</organism>
<sequence>MTVGALHTLLAPQIMVVQARQWHSLITMGTCYGHVCEHNLHQLCCDRVTVKNEGCQTASLQVAGVADVEVQDISDCCLLYRSMNGTHVPTIGYPQRDCQKVPVGISRDP</sequence>
<evidence type="ECO:0000313" key="1">
    <source>
        <dbReference type="EMBL" id="CAE0798728.1"/>
    </source>
</evidence>
<gene>
    <name evidence="1" type="ORF">EGYM00163_LOCUS9848</name>
</gene>
<name>A0A7S4CJC2_9EUGL</name>